<proteinExistence type="predicted"/>
<gene>
    <name evidence="1" type="ORF">HK103_001316</name>
</gene>
<keyword evidence="2" id="KW-1185">Reference proteome</keyword>
<dbReference type="AlphaFoldDB" id="A0AAD5Y0N8"/>
<protein>
    <submittedName>
        <fullName evidence="1">Uncharacterized protein</fullName>
    </submittedName>
</protein>
<reference evidence="1" key="1">
    <citation type="submission" date="2020-05" db="EMBL/GenBank/DDBJ databases">
        <title>Phylogenomic resolution of chytrid fungi.</title>
        <authorList>
            <person name="Stajich J.E."/>
            <person name="Amses K."/>
            <person name="Simmons R."/>
            <person name="Seto K."/>
            <person name="Myers J."/>
            <person name="Bonds A."/>
            <person name="Quandt C.A."/>
            <person name="Barry K."/>
            <person name="Liu P."/>
            <person name="Grigoriev I."/>
            <person name="Longcore J.E."/>
            <person name="James T.Y."/>
        </authorList>
    </citation>
    <scope>NUCLEOTIDE SEQUENCE</scope>
    <source>
        <strain evidence="1">PLAUS21</strain>
    </source>
</reference>
<name>A0AAD5Y0N8_9FUNG</name>
<evidence type="ECO:0000313" key="2">
    <source>
        <dbReference type="Proteomes" id="UP001210925"/>
    </source>
</evidence>
<sequence>MKFLALAASVLATTSNFYISADTYSAFSEIDVTTTKSITFRWEWDSCALQTDGGGDRVPAVNLGGQCQFNGQKTFPPKDKTAVFPNGLQTLFMSYGFATGQKVDLLPSVPKNDGNFVAITHSITIDNLSNFQSGYYSLSMSAIDADGNLVKGSSPMLIFKNTQPLPDIQQITLYSPLQGSYWLPNKQYRIRLEVLPTGFQPTNFHVDVYNAQGNLITRVLTAATPFANDTLLGPDHPLNYTLWTIDPSFANQKVKIKLTGVQVIGNNVVELPSAPTTFSGYFLIGPVLSN</sequence>
<evidence type="ECO:0000313" key="1">
    <source>
        <dbReference type="EMBL" id="KAJ3252703.1"/>
    </source>
</evidence>
<comment type="caution">
    <text evidence="1">The sequence shown here is derived from an EMBL/GenBank/DDBJ whole genome shotgun (WGS) entry which is preliminary data.</text>
</comment>
<dbReference type="EMBL" id="JADGKB010000132">
    <property type="protein sequence ID" value="KAJ3252703.1"/>
    <property type="molecule type" value="Genomic_DNA"/>
</dbReference>
<dbReference type="Proteomes" id="UP001210925">
    <property type="component" value="Unassembled WGS sequence"/>
</dbReference>
<organism evidence="1 2">
    <name type="scientific">Boothiomyces macroporosus</name>
    <dbReference type="NCBI Taxonomy" id="261099"/>
    <lineage>
        <taxon>Eukaryota</taxon>
        <taxon>Fungi</taxon>
        <taxon>Fungi incertae sedis</taxon>
        <taxon>Chytridiomycota</taxon>
        <taxon>Chytridiomycota incertae sedis</taxon>
        <taxon>Chytridiomycetes</taxon>
        <taxon>Rhizophydiales</taxon>
        <taxon>Terramycetaceae</taxon>
        <taxon>Boothiomyces</taxon>
    </lineage>
</organism>
<accession>A0AAD5Y0N8</accession>